<dbReference type="RefSeq" id="WP_025385872.1">
    <property type="nucleotide sequence ID" value="NZ_KV441806.1"/>
</dbReference>
<feature type="chain" id="PRO_5006916017" description="Secreted protein" evidence="1">
    <location>
        <begin position="20"/>
        <end position="141"/>
    </location>
</feature>
<comment type="caution">
    <text evidence="2">The sequence shown here is derived from an EMBL/GenBank/DDBJ whole genome shotgun (WGS) entry which is preliminary data.</text>
</comment>
<protein>
    <recommendedName>
        <fullName evidence="4">Secreted protein</fullName>
    </recommendedName>
</protein>
<name>A0A0W0WZX4_9GAMM</name>
<accession>A0A0W0WZX4</accession>
<evidence type="ECO:0000313" key="2">
    <source>
        <dbReference type="EMBL" id="KTD37886.1"/>
    </source>
</evidence>
<evidence type="ECO:0000313" key="3">
    <source>
        <dbReference type="Proteomes" id="UP000054858"/>
    </source>
</evidence>
<evidence type="ECO:0000256" key="1">
    <source>
        <dbReference type="SAM" id="SignalP"/>
    </source>
</evidence>
<proteinExistence type="predicted"/>
<gene>
    <name evidence="2" type="ORF">Loak_1562</name>
</gene>
<sequence length="141" mass="15210">MKKVSMILIIGCFSKLLFAGSGCGYFNVSLENYTGYPCAVLAATVRGGNITGGGVPQYVGNGEMMPSFQMQQGFFSGPKIQLDLQCGNKTVTLFSQQNYCFLEAGNVSGDVSTPNNIHAKYIAANGSYWYSRPGSIVWTIF</sequence>
<dbReference type="AlphaFoldDB" id="A0A0W0WZX4"/>
<dbReference type="Proteomes" id="UP000054858">
    <property type="component" value="Unassembled WGS sequence"/>
</dbReference>
<evidence type="ECO:0008006" key="4">
    <source>
        <dbReference type="Google" id="ProtNLM"/>
    </source>
</evidence>
<feature type="signal peptide" evidence="1">
    <location>
        <begin position="1"/>
        <end position="19"/>
    </location>
</feature>
<dbReference type="PATRIC" id="fig|29423.5.peg.1637"/>
<dbReference type="EMBL" id="LNYP01000029">
    <property type="protein sequence ID" value="KTD37886.1"/>
    <property type="molecule type" value="Genomic_DNA"/>
</dbReference>
<reference evidence="2 3" key="1">
    <citation type="submission" date="2015-11" db="EMBL/GenBank/DDBJ databases">
        <title>Genomic analysis of 38 Legionella species identifies large and diverse effector repertoires.</title>
        <authorList>
            <person name="Burstein D."/>
            <person name="Amaro F."/>
            <person name="Zusman T."/>
            <person name="Lifshitz Z."/>
            <person name="Cohen O."/>
            <person name="Gilbert J.A."/>
            <person name="Pupko T."/>
            <person name="Shuman H.A."/>
            <person name="Segal G."/>
        </authorList>
    </citation>
    <scope>NUCLEOTIDE SEQUENCE [LARGE SCALE GENOMIC DNA]</scope>
    <source>
        <strain evidence="2 3">Oak Ridge-10</strain>
    </source>
</reference>
<keyword evidence="1" id="KW-0732">Signal</keyword>
<organism evidence="2 3">
    <name type="scientific">Legionella oakridgensis</name>
    <dbReference type="NCBI Taxonomy" id="29423"/>
    <lineage>
        <taxon>Bacteria</taxon>
        <taxon>Pseudomonadati</taxon>
        <taxon>Pseudomonadota</taxon>
        <taxon>Gammaproteobacteria</taxon>
        <taxon>Legionellales</taxon>
        <taxon>Legionellaceae</taxon>
        <taxon>Legionella</taxon>
    </lineage>
</organism>